<gene>
    <name evidence="1" type="ORF">HAX54_024317</name>
</gene>
<dbReference type="Proteomes" id="UP000823775">
    <property type="component" value="Unassembled WGS sequence"/>
</dbReference>
<feature type="non-terminal residue" evidence="1">
    <location>
        <position position="1"/>
    </location>
</feature>
<protein>
    <submittedName>
        <fullName evidence="1">Uncharacterized protein</fullName>
    </submittedName>
</protein>
<dbReference type="EMBL" id="JACEIK010000297">
    <property type="protein sequence ID" value="MCD7454305.1"/>
    <property type="molecule type" value="Genomic_DNA"/>
</dbReference>
<name>A0ABS8S599_DATST</name>
<organism evidence="1 2">
    <name type="scientific">Datura stramonium</name>
    <name type="common">Jimsonweed</name>
    <name type="synonym">Common thornapple</name>
    <dbReference type="NCBI Taxonomy" id="4076"/>
    <lineage>
        <taxon>Eukaryota</taxon>
        <taxon>Viridiplantae</taxon>
        <taxon>Streptophyta</taxon>
        <taxon>Embryophyta</taxon>
        <taxon>Tracheophyta</taxon>
        <taxon>Spermatophyta</taxon>
        <taxon>Magnoliopsida</taxon>
        <taxon>eudicotyledons</taxon>
        <taxon>Gunneridae</taxon>
        <taxon>Pentapetalae</taxon>
        <taxon>asterids</taxon>
        <taxon>lamiids</taxon>
        <taxon>Solanales</taxon>
        <taxon>Solanaceae</taxon>
        <taxon>Solanoideae</taxon>
        <taxon>Datureae</taxon>
        <taxon>Datura</taxon>
    </lineage>
</organism>
<accession>A0ABS8S599</accession>
<reference evidence="1 2" key="1">
    <citation type="journal article" date="2021" name="BMC Genomics">
        <title>Datura genome reveals duplications of psychoactive alkaloid biosynthetic genes and high mutation rate following tissue culture.</title>
        <authorList>
            <person name="Rajewski A."/>
            <person name="Carter-House D."/>
            <person name="Stajich J."/>
            <person name="Litt A."/>
        </authorList>
    </citation>
    <scope>NUCLEOTIDE SEQUENCE [LARGE SCALE GENOMIC DNA]</scope>
    <source>
        <strain evidence="1">AR-01</strain>
    </source>
</reference>
<evidence type="ECO:0000313" key="2">
    <source>
        <dbReference type="Proteomes" id="UP000823775"/>
    </source>
</evidence>
<proteinExistence type="predicted"/>
<keyword evidence="2" id="KW-1185">Reference proteome</keyword>
<comment type="caution">
    <text evidence="1">The sequence shown here is derived from an EMBL/GenBank/DDBJ whole genome shotgun (WGS) entry which is preliminary data.</text>
</comment>
<evidence type="ECO:0000313" key="1">
    <source>
        <dbReference type="EMBL" id="MCD7454305.1"/>
    </source>
</evidence>
<sequence>LAHRVFRLLYRISTKQENVLFFDCWFCLAIFRVVASLGGHMKSICSGALGTPMEFLDTLHLQQLVSYSDLVGKSSWVLSMETDVEKYGDCRSLIKPDISAAEESCQAAIGESTEKDVDSASLTSFESVASQQYFGSCGGLDISILLWSEMLPLNTYDDMLFLQGYEGLPPFFHDFLYVKKVASIWPWRFWFARSA</sequence>